<comment type="caution">
    <text evidence="1">The sequence shown here is derived from an EMBL/GenBank/DDBJ whole genome shotgun (WGS) entry which is preliminary data.</text>
</comment>
<name>K8PHF9_9BRAD</name>
<proteinExistence type="predicted"/>
<dbReference type="RefSeq" id="WP_002712574.1">
    <property type="nucleotide sequence ID" value="NZ_KB375281.1"/>
</dbReference>
<keyword evidence="2" id="KW-1185">Reference proteome</keyword>
<reference evidence="1 2" key="1">
    <citation type="submission" date="2012-04" db="EMBL/GenBank/DDBJ databases">
        <title>The Genome Sequence of Afipia clevelandensis ATCC 49720.</title>
        <authorList>
            <consortium name="The Broad Institute Genome Sequencing Platform"/>
            <person name="Earl A."/>
            <person name="Ward D."/>
            <person name="Feldgarden M."/>
            <person name="Gevers D."/>
            <person name="Huys G."/>
            <person name="Walker B."/>
            <person name="Young S.K."/>
            <person name="Zeng Q."/>
            <person name="Gargeya S."/>
            <person name="Fitzgerald M."/>
            <person name="Haas B."/>
            <person name="Abouelleil A."/>
            <person name="Alvarado L."/>
            <person name="Arachchi H.M."/>
            <person name="Berlin A."/>
            <person name="Chapman S.B."/>
            <person name="Goldberg J."/>
            <person name="Griggs A."/>
            <person name="Gujja S."/>
            <person name="Hansen M."/>
            <person name="Howarth C."/>
            <person name="Imamovic A."/>
            <person name="Larimer J."/>
            <person name="McCowen C."/>
            <person name="Montmayeur A."/>
            <person name="Murphy C."/>
            <person name="Neiman D."/>
            <person name="Pearson M."/>
            <person name="Priest M."/>
            <person name="Roberts A."/>
            <person name="Saif S."/>
            <person name="Shea T."/>
            <person name="Sisk P."/>
            <person name="Sykes S."/>
            <person name="Wortman J."/>
            <person name="Nusbaum C."/>
            <person name="Birren B."/>
        </authorList>
    </citation>
    <scope>NUCLEOTIDE SEQUENCE [LARGE SCALE GENOMIC DNA]</scope>
    <source>
        <strain evidence="1 2">ATCC 49720</strain>
    </source>
</reference>
<dbReference type="AlphaFoldDB" id="K8PHF9"/>
<dbReference type="Proteomes" id="UP000001095">
    <property type="component" value="Unassembled WGS sequence"/>
</dbReference>
<dbReference type="OrthoDB" id="8223265at2"/>
<evidence type="ECO:0000313" key="1">
    <source>
        <dbReference type="EMBL" id="EKS37758.1"/>
    </source>
</evidence>
<organism evidence="1 2">
    <name type="scientific">Afipia clevelandensis ATCC 49720</name>
    <dbReference type="NCBI Taxonomy" id="883079"/>
    <lineage>
        <taxon>Bacteria</taxon>
        <taxon>Pseudomonadati</taxon>
        <taxon>Pseudomonadota</taxon>
        <taxon>Alphaproteobacteria</taxon>
        <taxon>Hyphomicrobiales</taxon>
        <taxon>Nitrobacteraceae</taxon>
        <taxon>Afipia</taxon>
    </lineage>
</organism>
<protein>
    <submittedName>
        <fullName evidence="1">Uncharacterized protein</fullName>
    </submittedName>
</protein>
<gene>
    <name evidence="1" type="ORF">HMPREF9696_01708</name>
</gene>
<evidence type="ECO:0000313" key="2">
    <source>
        <dbReference type="Proteomes" id="UP000001095"/>
    </source>
</evidence>
<sequence length="248" mass="24738">MAGFFDTLFGGGAEREAADKNRALYADYLAKGTTALDSGLNNSLGALGKAGDIYGNLQGKYGAGTSLYLDALGVNGADKAAAAQSSFTTNPGNDAAIKAGLDTLNRRRASAGMLDSGNADLDALTYGQNLQNQQYNGWLDRLGGLVSPEVAAAGGAAGNQTNIANLYQGDATNRIGLQGNYTSGNVGANNMQAAGEAAGAKNLLGGALSLATLGTSLAGGGGGLGSLFSGGGKQSTMNYGGQSWPMFT</sequence>
<dbReference type="HOGENOM" id="CLU_1118316_0_0_5"/>
<dbReference type="PATRIC" id="fig|883079.3.peg.1742"/>
<accession>K8PHF9</accession>
<dbReference type="EMBL" id="AGWY01000007">
    <property type="protein sequence ID" value="EKS37758.1"/>
    <property type="molecule type" value="Genomic_DNA"/>
</dbReference>